<protein>
    <submittedName>
        <fullName evidence="1">Uncharacterized protein</fullName>
    </submittedName>
</protein>
<dbReference type="EMBL" id="CM011691">
    <property type="protein sequence ID" value="TMS07798.1"/>
    <property type="molecule type" value="Genomic_DNA"/>
</dbReference>
<organism evidence="1 2">
    <name type="scientific">Larimichthys crocea</name>
    <name type="common">Large yellow croaker</name>
    <name type="synonym">Pseudosciaena crocea</name>
    <dbReference type="NCBI Taxonomy" id="215358"/>
    <lineage>
        <taxon>Eukaryota</taxon>
        <taxon>Metazoa</taxon>
        <taxon>Chordata</taxon>
        <taxon>Craniata</taxon>
        <taxon>Vertebrata</taxon>
        <taxon>Euteleostomi</taxon>
        <taxon>Actinopterygii</taxon>
        <taxon>Neopterygii</taxon>
        <taxon>Teleostei</taxon>
        <taxon>Neoteleostei</taxon>
        <taxon>Acanthomorphata</taxon>
        <taxon>Eupercaria</taxon>
        <taxon>Sciaenidae</taxon>
        <taxon>Larimichthys</taxon>
    </lineage>
</organism>
<name>A0ACD3QL16_LARCR</name>
<proteinExistence type="predicted"/>
<comment type="caution">
    <text evidence="1">The sequence shown here is derived from an EMBL/GenBank/DDBJ whole genome shotgun (WGS) entry which is preliminary data.</text>
</comment>
<dbReference type="Proteomes" id="UP000793456">
    <property type="component" value="Chromosome XVIII"/>
</dbReference>
<keyword evidence="2" id="KW-1185">Reference proteome</keyword>
<evidence type="ECO:0000313" key="2">
    <source>
        <dbReference type="Proteomes" id="UP000793456"/>
    </source>
</evidence>
<gene>
    <name evidence="1" type="ORF">E3U43_011891</name>
</gene>
<accession>A0ACD3QL16</accession>
<reference evidence="1" key="1">
    <citation type="submission" date="2018-11" db="EMBL/GenBank/DDBJ databases">
        <title>The sequence and de novo assembly of Larimichthys crocea genome using PacBio and Hi-C technologies.</title>
        <authorList>
            <person name="Xu P."/>
            <person name="Chen B."/>
            <person name="Zhou Z."/>
            <person name="Ke Q."/>
            <person name="Wu Y."/>
            <person name="Bai H."/>
            <person name="Pu F."/>
        </authorList>
    </citation>
    <scope>NUCLEOTIDE SEQUENCE</scope>
    <source>
        <tissue evidence="1">Muscle</tissue>
    </source>
</reference>
<sequence>MTVNQQGETEGGNVHLQHQSQSVNRAQTVDSCPNTTVTLAAGPANPLSPAKGRVGVFTQASAHSQSSRTTPISRSLEQRPPNSTTAVALLGAEKGKQKTKRSRQSTDLTSVKKLKASQAEEHQINPAGRHSSRELSSPEPMDTGKPTDKGTNKSVLGKKKASEGPVLPGKVVGKDKQSAAGAAGSLAVASPPDQDGNSRDTGLDSKPKKGIIFEICSEDGFHIRCESIEEAWKSLTDKVQEARSNARLKELSFEGVNGLRMLGVVHEAVVFLLEQLYGSRHCRSYRFRFHKPEETDEPPINPHGSARAEINHRRSVFDMFNFLASKHRQPPEYRPQEDDDDEGQLRTARRASMELPLAVRFKQLKATSKETVGVYRSPIHGRGLFCKKTIDAAEMVIEYSGNVIRSVLTDKREKYYDGKGVGCYMFRIDDYEVVDATVHGNAARFINHSCEPNCYSRVITVDGQKHIVIFASRRIYCGEELTYDYKFPIEDASNKLPCNCGAKKCRKTRQQDSGRGSYCIYKKAILEEGPFVEIPTYCASFCLIYIWHGKFHLQSLSWQYGSHVNYYYALERAQIVRSIADISSLQPYCLHTTSHRESNPLAGRIDNWHAFFPARLSGWVKQLSPDSHQHSQTSAAAAAAADFTSDDFTILICPDTAMTSLRLVPLLHSLLILQVHVSNQLEDNKIPPSLCTGQPGIPGTPGGHGSPGQPGRDGRDGRDSAPGEKGEKGDRGDTGETGVRGITGDRGDPGVKGERGQPGECAVAPKSAFSAKLSEGRTLPITVGDVVRFDKIVLNEQGDYNTETGRFTCKVPGVYYFAVHATVYRSSLQFDLMKNAHAVASYFQFYGNWPKPASLSGGSLLHLIPGDQVWVQMALSEYNGFYSSTKTDSTFTGFLVYSDWKNSAVFA</sequence>
<evidence type="ECO:0000313" key="1">
    <source>
        <dbReference type="EMBL" id="TMS07798.1"/>
    </source>
</evidence>